<name>A0A1D8GFL8_9FIRM</name>
<evidence type="ECO:0000256" key="5">
    <source>
        <dbReference type="ARBA" id="ARBA00023136"/>
    </source>
</evidence>
<evidence type="ECO:0000313" key="8">
    <source>
        <dbReference type="EMBL" id="AOT69702.1"/>
    </source>
</evidence>
<evidence type="ECO:0000256" key="4">
    <source>
        <dbReference type="ARBA" id="ARBA00022989"/>
    </source>
</evidence>
<keyword evidence="5 6" id="KW-0472">Membrane</keyword>
<dbReference type="OrthoDB" id="37139at2"/>
<feature type="transmembrane region" description="Helical" evidence="6">
    <location>
        <begin position="6"/>
        <end position="21"/>
    </location>
</feature>
<evidence type="ECO:0000313" key="9">
    <source>
        <dbReference type="Proteomes" id="UP000095743"/>
    </source>
</evidence>
<keyword evidence="2" id="KW-1003">Cell membrane</keyword>
<sequence>MTISIFLEIILIVLALIILRTKNLLKSIILLGVFSLIISLLYFIFHAPDVALAEAAIGSAISTFLFVIAIEKQKEFLVISHIHTDFLHIGEDGAASGDGYHLLKEFCNHLGLKLKVDFREGGDIKGILRDRNIDLIIDRDAKSKKYLLKAKKSSLITQQLISITQAHSHIRVIALEDRETDE</sequence>
<dbReference type="InterPro" id="IPR025383">
    <property type="entry name" value="MrpA_C/MbhD"/>
</dbReference>
<dbReference type="EMBL" id="CP017269">
    <property type="protein sequence ID" value="AOT69702.1"/>
    <property type="molecule type" value="Genomic_DNA"/>
</dbReference>
<feature type="transmembrane region" description="Helical" evidence="6">
    <location>
        <begin position="28"/>
        <end position="45"/>
    </location>
</feature>
<reference evidence="8 9" key="1">
    <citation type="submission" date="2016-09" db="EMBL/GenBank/DDBJ databases">
        <title>Genomic analysis reveals versatility of anaerobic energy metabolism of Geosporobacter ferrireducens IRF9 of phylum Firmicutes.</title>
        <authorList>
            <person name="Kim S.-J."/>
        </authorList>
    </citation>
    <scope>NUCLEOTIDE SEQUENCE [LARGE SCALE GENOMIC DNA]</scope>
    <source>
        <strain evidence="8 9">IRF9</strain>
    </source>
</reference>
<proteinExistence type="predicted"/>
<evidence type="ECO:0000256" key="3">
    <source>
        <dbReference type="ARBA" id="ARBA00022692"/>
    </source>
</evidence>
<keyword evidence="4 6" id="KW-1133">Transmembrane helix</keyword>
<dbReference type="Proteomes" id="UP000095743">
    <property type="component" value="Chromosome"/>
</dbReference>
<accession>A0A1D8GFL8</accession>
<evidence type="ECO:0000256" key="2">
    <source>
        <dbReference type="ARBA" id="ARBA00022475"/>
    </source>
</evidence>
<gene>
    <name evidence="8" type="ORF">Gferi_08980</name>
</gene>
<keyword evidence="9" id="KW-1185">Reference proteome</keyword>
<keyword evidence="3 6" id="KW-0812">Transmembrane</keyword>
<organism evidence="8 9">
    <name type="scientific">Geosporobacter ferrireducens</name>
    <dbReference type="NCBI Taxonomy" id="1424294"/>
    <lineage>
        <taxon>Bacteria</taxon>
        <taxon>Bacillati</taxon>
        <taxon>Bacillota</taxon>
        <taxon>Clostridia</taxon>
        <taxon>Peptostreptococcales</taxon>
        <taxon>Thermotaleaceae</taxon>
        <taxon>Geosporobacter</taxon>
    </lineage>
</organism>
<dbReference type="KEGG" id="gfe:Gferi_08980"/>
<feature type="domain" description="MrpA C-terminal/MbhD" evidence="7">
    <location>
        <begin position="9"/>
        <end position="74"/>
    </location>
</feature>
<dbReference type="RefSeq" id="WP_069975682.1">
    <property type="nucleotide sequence ID" value="NZ_CP017269.1"/>
</dbReference>
<evidence type="ECO:0000259" key="7">
    <source>
        <dbReference type="Pfam" id="PF13244"/>
    </source>
</evidence>
<dbReference type="STRING" id="1424294.Gferi_08980"/>
<protein>
    <recommendedName>
        <fullName evidence="7">MrpA C-terminal/MbhD domain-containing protein</fullName>
    </recommendedName>
</protein>
<dbReference type="Pfam" id="PF13244">
    <property type="entry name" value="MbhD"/>
    <property type="match status" value="1"/>
</dbReference>
<evidence type="ECO:0000256" key="6">
    <source>
        <dbReference type="SAM" id="Phobius"/>
    </source>
</evidence>
<evidence type="ECO:0000256" key="1">
    <source>
        <dbReference type="ARBA" id="ARBA00004651"/>
    </source>
</evidence>
<comment type="subcellular location">
    <subcellularLocation>
        <location evidence="1">Cell membrane</location>
        <topology evidence="1">Multi-pass membrane protein</topology>
    </subcellularLocation>
</comment>
<feature type="transmembrane region" description="Helical" evidence="6">
    <location>
        <begin position="51"/>
        <end position="70"/>
    </location>
</feature>
<dbReference type="GO" id="GO:0005886">
    <property type="term" value="C:plasma membrane"/>
    <property type="evidence" value="ECO:0007669"/>
    <property type="project" value="UniProtKB-SubCell"/>
</dbReference>
<dbReference type="AlphaFoldDB" id="A0A1D8GFL8"/>